<dbReference type="EMBL" id="JMSZ01000021">
    <property type="protein sequence ID" value="KDE39977.1"/>
    <property type="molecule type" value="Genomic_DNA"/>
</dbReference>
<sequence length="55" mass="6482">MGSDVVVYDYDERELARATADEHSQVYFDWPDGEFFIQFDAGHEDPAEYDYVELK</sequence>
<dbReference type="AlphaFoldDB" id="A0A063Y6F2"/>
<accession>A0A063Y6F2</accession>
<protein>
    <submittedName>
        <fullName evidence="1">Uncharacterized protein</fullName>
    </submittedName>
</protein>
<organism evidence="1 2">
    <name type="scientific">Nitrincola lacisaponensis</name>
    <dbReference type="NCBI Taxonomy" id="267850"/>
    <lineage>
        <taxon>Bacteria</taxon>
        <taxon>Pseudomonadati</taxon>
        <taxon>Pseudomonadota</taxon>
        <taxon>Gammaproteobacteria</taxon>
        <taxon>Oceanospirillales</taxon>
        <taxon>Oceanospirillaceae</taxon>
        <taxon>Nitrincola</taxon>
    </lineage>
</organism>
<gene>
    <name evidence="1" type="ORF">ADINL_1614</name>
</gene>
<name>A0A063Y6F2_9GAMM</name>
<evidence type="ECO:0000313" key="1">
    <source>
        <dbReference type="EMBL" id="KDE39977.1"/>
    </source>
</evidence>
<proteinExistence type="predicted"/>
<keyword evidence="2" id="KW-1185">Reference proteome</keyword>
<comment type="caution">
    <text evidence="1">The sequence shown here is derived from an EMBL/GenBank/DDBJ whole genome shotgun (WGS) entry which is preliminary data.</text>
</comment>
<dbReference type="STRING" id="267850.ADINL_1614"/>
<reference evidence="1 2" key="1">
    <citation type="journal article" date="2005" name="Int. J. Syst. Evol. Microbiol.">
        <title>Nitrincola lacisaponensis gen. nov., sp. nov., a novel alkaliphilic bacterium isolated from an alkaline, saline lake.</title>
        <authorList>
            <person name="Dimitriu P.A."/>
            <person name="Shukla S.K."/>
            <person name="Conradt J."/>
            <person name="Marquez M.C."/>
            <person name="Ventosa A."/>
            <person name="Maglia A."/>
            <person name="Peyton B.M."/>
            <person name="Pinkart H.C."/>
            <person name="Mormile M.R."/>
        </authorList>
    </citation>
    <scope>NUCLEOTIDE SEQUENCE [LARGE SCALE GENOMIC DNA]</scope>
    <source>
        <strain evidence="1 2">4CA</strain>
    </source>
</reference>
<evidence type="ECO:0000313" key="2">
    <source>
        <dbReference type="Proteomes" id="UP000027318"/>
    </source>
</evidence>
<dbReference type="Proteomes" id="UP000027318">
    <property type="component" value="Unassembled WGS sequence"/>
</dbReference>